<dbReference type="RefSeq" id="WP_182483601.1">
    <property type="nucleotide sequence ID" value="NZ_JACGWU010000001.1"/>
</dbReference>
<evidence type="ECO:0000313" key="3">
    <source>
        <dbReference type="EMBL" id="MBA8828146.1"/>
    </source>
</evidence>
<dbReference type="Pfam" id="PF01569">
    <property type="entry name" value="PAP2"/>
    <property type="match status" value="1"/>
</dbReference>
<feature type="domain" description="Phosphatidic acid phosphatase type 2/haloperoxidase" evidence="2">
    <location>
        <begin position="93"/>
        <end position="206"/>
    </location>
</feature>
<accession>A0A7W3JS25</accession>
<keyword evidence="3" id="KW-0378">Hydrolase</keyword>
<name>A0A7W3JS25_9MICO</name>
<proteinExistence type="predicted"/>
<dbReference type="GO" id="GO:0050380">
    <property type="term" value="F:undecaprenyl-diphosphatase activity"/>
    <property type="evidence" value="ECO:0007669"/>
    <property type="project" value="UniProtKB-EC"/>
</dbReference>
<protein>
    <submittedName>
        <fullName evidence="3">Undecaprenyl-diphosphatase</fullName>
        <ecNumber evidence="3">3.6.1.27</ecNumber>
    </submittedName>
</protein>
<keyword evidence="1" id="KW-0812">Transmembrane</keyword>
<evidence type="ECO:0000259" key="2">
    <source>
        <dbReference type="SMART" id="SM00014"/>
    </source>
</evidence>
<dbReference type="AlphaFoldDB" id="A0A7W3JS25"/>
<dbReference type="EMBL" id="JACGWU010000001">
    <property type="protein sequence ID" value="MBA8828146.1"/>
    <property type="molecule type" value="Genomic_DNA"/>
</dbReference>
<dbReference type="SUPFAM" id="SSF48317">
    <property type="entry name" value="Acid phosphatase/Vanadium-dependent haloperoxidase"/>
    <property type="match status" value="1"/>
</dbReference>
<keyword evidence="1" id="KW-1133">Transmembrane helix</keyword>
<dbReference type="Gene3D" id="1.20.144.10">
    <property type="entry name" value="Phosphatidic acid phosphatase type 2/haloperoxidase"/>
    <property type="match status" value="1"/>
</dbReference>
<feature type="transmembrane region" description="Helical" evidence="1">
    <location>
        <begin position="66"/>
        <end position="86"/>
    </location>
</feature>
<evidence type="ECO:0000313" key="4">
    <source>
        <dbReference type="Proteomes" id="UP000524237"/>
    </source>
</evidence>
<organism evidence="3 4">
    <name type="scientific">Alpinimonas psychrophila</name>
    <dbReference type="NCBI Taxonomy" id="748908"/>
    <lineage>
        <taxon>Bacteria</taxon>
        <taxon>Bacillati</taxon>
        <taxon>Actinomycetota</taxon>
        <taxon>Actinomycetes</taxon>
        <taxon>Micrococcales</taxon>
        <taxon>Microbacteriaceae</taxon>
        <taxon>Alpinimonas</taxon>
    </lineage>
</organism>
<dbReference type="InterPro" id="IPR036938">
    <property type="entry name" value="PAP2/HPO_sf"/>
</dbReference>
<feature type="transmembrane region" description="Helical" evidence="1">
    <location>
        <begin position="195"/>
        <end position="216"/>
    </location>
</feature>
<dbReference type="PANTHER" id="PTHR14969">
    <property type="entry name" value="SPHINGOSINE-1-PHOSPHATE PHOSPHOHYDROLASE"/>
    <property type="match status" value="1"/>
</dbReference>
<dbReference type="InterPro" id="IPR000326">
    <property type="entry name" value="PAP2/HPO"/>
</dbReference>
<reference evidence="3 4" key="1">
    <citation type="submission" date="2020-07" db="EMBL/GenBank/DDBJ databases">
        <title>Sequencing the genomes of 1000 actinobacteria strains.</title>
        <authorList>
            <person name="Klenk H.-P."/>
        </authorList>
    </citation>
    <scope>NUCLEOTIDE SEQUENCE [LARGE SCALE GENOMIC DNA]</scope>
    <source>
        <strain evidence="3 4">DSM 23737</strain>
    </source>
</reference>
<feature type="transmembrane region" description="Helical" evidence="1">
    <location>
        <begin position="12"/>
        <end position="33"/>
    </location>
</feature>
<dbReference type="Proteomes" id="UP000524237">
    <property type="component" value="Unassembled WGS sequence"/>
</dbReference>
<feature type="transmembrane region" description="Helical" evidence="1">
    <location>
        <begin position="140"/>
        <end position="157"/>
    </location>
</feature>
<keyword evidence="1" id="KW-0472">Membrane</keyword>
<dbReference type="EC" id="3.6.1.27" evidence="3"/>
<keyword evidence="4" id="KW-1185">Reference proteome</keyword>
<evidence type="ECO:0000256" key="1">
    <source>
        <dbReference type="SAM" id="Phobius"/>
    </source>
</evidence>
<comment type="caution">
    <text evidence="3">The sequence shown here is derived from an EMBL/GenBank/DDBJ whole genome shotgun (WGS) entry which is preliminary data.</text>
</comment>
<sequence length="225" mass="24625">MTKKLVIPRIAHPILWLVLSLVITLGIGAWGLLYPDARSSQITINIFVNENGNRVLDLLAQGVEKFFSPAYAIGLTVVIALIVWIFSKSLWTAVGFGLAVAAAWLPVEIFKLLFHENRPDPTQLINIVVPFQADTSFPSGHVSFAIGLAYALLLLVGKGKPKNFLIAVGIVFVVVVAYARVYAGVHFVSDTVGSVFASVIGILIFNQLWPVITRFLTKQKGRRSK</sequence>
<gene>
    <name evidence="3" type="ORF">FB555_000217</name>
</gene>
<dbReference type="SMART" id="SM00014">
    <property type="entry name" value="acidPPc"/>
    <property type="match status" value="1"/>
</dbReference>
<dbReference type="PANTHER" id="PTHR14969:SF13">
    <property type="entry name" value="AT30094P"/>
    <property type="match status" value="1"/>
</dbReference>
<feature type="transmembrane region" description="Helical" evidence="1">
    <location>
        <begin position="164"/>
        <end position="183"/>
    </location>
</feature>
<dbReference type="CDD" id="cd01610">
    <property type="entry name" value="PAP2_like"/>
    <property type="match status" value="1"/>
</dbReference>
<feature type="transmembrane region" description="Helical" evidence="1">
    <location>
        <begin position="93"/>
        <end position="114"/>
    </location>
</feature>